<proteinExistence type="predicted"/>
<organism evidence="1 2">
    <name type="scientific">Dictyobacter aurantiacus</name>
    <dbReference type="NCBI Taxonomy" id="1936993"/>
    <lineage>
        <taxon>Bacteria</taxon>
        <taxon>Bacillati</taxon>
        <taxon>Chloroflexota</taxon>
        <taxon>Ktedonobacteria</taxon>
        <taxon>Ktedonobacterales</taxon>
        <taxon>Dictyobacteraceae</taxon>
        <taxon>Dictyobacter</taxon>
    </lineage>
</organism>
<protein>
    <submittedName>
        <fullName evidence="1">Uncharacterized protein</fullName>
    </submittedName>
</protein>
<name>A0A401ZGF9_9CHLR</name>
<reference evidence="2" key="1">
    <citation type="submission" date="2018-12" db="EMBL/GenBank/DDBJ databases">
        <title>Tengunoibacter tsumagoiensis gen. nov., sp. nov., Dictyobacter kobayashii sp. nov., D. alpinus sp. nov., and D. joshuensis sp. nov. and description of Dictyobacteraceae fam. nov. within the order Ktedonobacterales isolated from Tengu-no-mugimeshi.</title>
        <authorList>
            <person name="Wang C.M."/>
            <person name="Zheng Y."/>
            <person name="Sakai Y."/>
            <person name="Toyoda A."/>
            <person name="Minakuchi Y."/>
            <person name="Abe K."/>
            <person name="Yokota A."/>
            <person name="Yabe S."/>
        </authorList>
    </citation>
    <scope>NUCLEOTIDE SEQUENCE [LARGE SCALE GENOMIC DNA]</scope>
    <source>
        <strain evidence="2">S-27</strain>
    </source>
</reference>
<dbReference type="AlphaFoldDB" id="A0A401ZGF9"/>
<accession>A0A401ZGF9</accession>
<evidence type="ECO:0000313" key="1">
    <source>
        <dbReference type="EMBL" id="GCE05942.1"/>
    </source>
</evidence>
<comment type="caution">
    <text evidence="1">The sequence shown here is derived from an EMBL/GenBank/DDBJ whole genome shotgun (WGS) entry which is preliminary data.</text>
</comment>
<dbReference type="Proteomes" id="UP000287224">
    <property type="component" value="Unassembled WGS sequence"/>
</dbReference>
<sequence length="60" mass="7255">MRVQRAFFAPAHIIKTRAVAYADARAGALWFPKRWEWRPFPALDNPGVNWHNRQHERWKE</sequence>
<gene>
    <name evidence="1" type="ORF">KDAU_32710</name>
</gene>
<evidence type="ECO:0000313" key="2">
    <source>
        <dbReference type="Proteomes" id="UP000287224"/>
    </source>
</evidence>
<keyword evidence="2" id="KW-1185">Reference proteome</keyword>
<dbReference type="EMBL" id="BIFQ01000001">
    <property type="protein sequence ID" value="GCE05942.1"/>
    <property type="molecule type" value="Genomic_DNA"/>
</dbReference>